<gene>
    <name evidence="1" type="ORF">IscW_ISCW004014</name>
</gene>
<reference evidence="1 3" key="1">
    <citation type="submission" date="2008-03" db="EMBL/GenBank/DDBJ databases">
        <title>Annotation of Ixodes scapularis.</title>
        <authorList>
            <consortium name="Ixodes scapularis Genome Project Consortium"/>
            <person name="Caler E."/>
            <person name="Hannick L.I."/>
            <person name="Bidwell S."/>
            <person name="Joardar V."/>
            <person name="Thiagarajan M."/>
            <person name="Amedeo P."/>
            <person name="Galinsky K.J."/>
            <person name="Schobel S."/>
            <person name="Inman J."/>
            <person name="Hostetler J."/>
            <person name="Miller J."/>
            <person name="Hammond M."/>
            <person name="Megy K."/>
            <person name="Lawson D."/>
            <person name="Kodira C."/>
            <person name="Sutton G."/>
            <person name="Meyer J."/>
            <person name="Hill C.A."/>
            <person name="Birren B."/>
            <person name="Nene V."/>
            <person name="Collins F."/>
            <person name="Alarcon-Chaidez F."/>
            <person name="Wikel S."/>
            <person name="Strausberg R."/>
        </authorList>
    </citation>
    <scope>NUCLEOTIDE SEQUENCE [LARGE SCALE GENOMIC DNA]</scope>
    <source>
        <strain evidence="3">Wikel</strain>
        <strain evidence="1">Wikel colony</strain>
    </source>
</reference>
<protein>
    <submittedName>
        <fullName evidence="1 2">Uncharacterized protein</fullName>
    </submittedName>
</protein>
<dbReference type="InParanoid" id="B7PH30"/>
<dbReference type="Proteomes" id="UP000001555">
    <property type="component" value="Unassembled WGS sequence"/>
</dbReference>
<dbReference type="VEuPathDB" id="VectorBase:ISCI004014"/>
<sequence length="150" mass="16404">FKKENLSLLTHGAVKELNRGVPRGVNHSMYRRTPDEGGSLGFLGRGKKGIWDCGRPHTGDDDGSWCTPGAAASNSPAKLLGEPIGAQATQESRPLMGLNKVIGEQRLSSPLYFSHYAFFFPRVLNFRSDSGVCDSEPTHTHLCSISYARR</sequence>
<evidence type="ECO:0000313" key="1">
    <source>
        <dbReference type="EMBL" id="EEC05902.1"/>
    </source>
</evidence>
<dbReference type="EMBL" id="DS710710">
    <property type="protein sequence ID" value="EEC05902.1"/>
    <property type="molecule type" value="Genomic_DNA"/>
</dbReference>
<dbReference type="PaxDb" id="6945-B7PH30"/>
<feature type="non-terminal residue" evidence="1">
    <location>
        <position position="1"/>
    </location>
</feature>
<dbReference type="EMBL" id="ABJB010157939">
    <property type="status" value="NOT_ANNOTATED_CDS"/>
    <property type="molecule type" value="Genomic_DNA"/>
</dbReference>
<reference evidence="2" key="2">
    <citation type="submission" date="2020-05" db="UniProtKB">
        <authorList>
            <consortium name="EnsemblMetazoa"/>
        </authorList>
    </citation>
    <scope>IDENTIFICATION</scope>
    <source>
        <strain evidence="2">wikel</strain>
    </source>
</reference>
<name>B7PH30_IXOSC</name>
<dbReference type="AlphaFoldDB" id="B7PH30"/>
<dbReference type="VEuPathDB" id="VectorBase:ISCW004014"/>
<proteinExistence type="predicted"/>
<keyword evidence="3" id="KW-1185">Reference proteome</keyword>
<dbReference type="EnsemblMetazoa" id="ISCW004014-RA">
    <property type="protein sequence ID" value="ISCW004014-PA"/>
    <property type="gene ID" value="ISCW004014"/>
</dbReference>
<dbReference type="HOGENOM" id="CLU_1745123_0_0_1"/>
<organism>
    <name type="scientific">Ixodes scapularis</name>
    <name type="common">Black-legged tick</name>
    <name type="synonym">Deer tick</name>
    <dbReference type="NCBI Taxonomy" id="6945"/>
    <lineage>
        <taxon>Eukaryota</taxon>
        <taxon>Metazoa</taxon>
        <taxon>Ecdysozoa</taxon>
        <taxon>Arthropoda</taxon>
        <taxon>Chelicerata</taxon>
        <taxon>Arachnida</taxon>
        <taxon>Acari</taxon>
        <taxon>Parasitiformes</taxon>
        <taxon>Ixodida</taxon>
        <taxon>Ixodoidea</taxon>
        <taxon>Ixodidae</taxon>
        <taxon>Ixodinae</taxon>
        <taxon>Ixodes</taxon>
    </lineage>
</organism>
<evidence type="ECO:0000313" key="2">
    <source>
        <dbReference type="EnsemblMetazoa" id="ISCW004014-PA"/>
    </source>
</evidence>
<accession>B7PH30</accession>
<evidence type="ECO:0000313" key="3">
    <source>
        <dbReference type="Proteomes" id="UP000001555"/>
    </source>
</evidence>